<dbReference type="SUPFAM" id="SSF55120">
    <property type="entry name" value="Pseudouridine synthase"/>
    <property type="match status" value="1"/>
</dbReference>
<dbReference type="InterPro" id="IPR020119">
    <property type="entry name" value="PsdUridine_synth_TruD_CS"/>
</dbReference>
<evidence type="ECO:0000256" key="2">
    <source>
        <dbReference type="ARBA" id="ARBA00022694"/>
    </source>
</evidence>
<feature type="domain" description="TRUD" evidence="5">
    <location>
        <begin position="175"/>
        <end position="303"/>
    </location>
</feature>
<dbReference type="STRING" id="488535.SAMN04487963_2650"/>
<dbReference type="Gene3D" id="3.30.2340.10">
    <property type="entry name" value="TruD, insertion domain"/>
    <property type="match status" value="2"/>
</dbReference>
<evidence type="ECO:0000256" key="3">
    <source>
        <dbReference type="ARBA" id="ARBA00023235"/>
    </source>
</evidence>
<dbReference type="InterPro" id="IPR050170">
    <property type="entry name" value="TruD_pseudoU_synthase"/>
</dbReference>
<evidence type="ECO:0000256" key="4">
    <source>
        <dbReference type="HAMAP-Rule" id="MF_01082"/>
    </source>
</evidence>
<dbReference type="EC" id="5.4.99.27" evidence="4"/>
<evidence type="ECO:0000313" key="7">
    <source>
        <dbReference type="Proteomes" id="UP000198519"/>
    </source>
</evidence>
<reference evidence="7" key="1">
    <citation type="submission" date="2016-10" db="EMBL/GenBank/DDBJ databases">
        <authorList>
            <person name="Varghese N."/>
            <person name="Submissions S."/>
        </authorList>
    </citation>
    <scope>NUCLEOTIDE SEQUENCE [LARGE SCALE GENOMIC DNA]</scope>
    <source>
        <strain evidence="7">CGMCC 1.7061</strain>
    </source>
</reference>
<gene>
    <name evidence="4" type="primary">truD</name>
    <name evidence="6" type="ORF">SAMN04487963_2650</name>
</gene>
<comment type="function">
    <text evidence="4">Responsible for synthesis of pseudouridine from uracil-13 in transfer RNAs.</text>
</comment>
<name>A0A1I4RAH1_9GAMM</name>
<dbReference type="InterPro" id="IPR011760">
    <property type="entry name" value="PsdUridine_synth_TruD_insert"/>
</dbReference>
<dbReference type="PANTHER" id="PTHR47811">
    <property type="entry name" value="TRNA PSEUDOURIDINE SYNTHASE D"/>
    <property type="match status" value="1"/>
</dbReference>
<accession>A0A1I4RAH1</accession>
<keyword evidence="7" id="KW-1185">Reference proteome</keyword>
<dbReference type="HAMAP" id="MF_01082">
    <property type="entry name" value="TruD"/>
    <property type="match status" value="1"/>
</dbReference>
<evidence type="ECO:0000259" key="5">
    <source>
        <dbReference type="PROSITE" id="PS50984"/>
    </source>
</evidence>
<protein>
    <recommendedName>
        <fullName evidence="4">tRNA pseudouridine synthase D</fullName>
        <ecNumber evidence="4">5.4.99.27</ecNumber>
    </recommendedName>
    <alternativeName>
        <fullName evidence="4">tRNA pseudouridine(13) synthase</fullName>
    </alternativeName>
    <alternativeName>
        <fullName evidence="4">tRNA pseudouridylate synthase D</fullName>
    </alternativeName>
    <alternativeName>
        <fullName evidence="4">tRNA-uridine isomerase D</fullName>
    </alternativeName>
</protein>
<dbReference type="OrthoDB" id="1550679at2"/>
<keyword evidence="2 4" id="KW-0819">tRNA processing</keyword>
<dbReference type="Pfam" id="PF01142">
    <property type="entry name" value="TruD"/>
    <property type="match status" value="1"/>
</dbReference>
<comment type="catalytic activity">
    <reaction evidence="4">
        <text>uridine(13) in tRNA = pseudouridine(13) in tRNA</text>
        <dbReference type="Rhea" id="RHEA:42540"/>
        <dbReference type="Rhea" id="RHEA-COMP:10105"/>
        <dbReference type="Rhea" id="RHEA-COMP:10106"/>
        <dbReference type="ChEBI" id="CHEBI:65314"/>
        <dbReference type="ChEBI" id="CHEBI:65315"/>
        <dbReference type="EC" id="5.4.99.27"/>
    </reaction>
</comment>
<dbReference type="EMBL" id="FOUE01000004">
    <property type="protein sequence ID" value="SFM49288.1"/>
    <property type="molecule type" value="Genomic_DNA"/>
</dbReference>
<dbReference type="InterPro" id="IPR001656">
    <property type="entry name" value="PsdUridine_synth_TruD"/>
</dbReference>
<proteinExistence type="inferred from homology"/>
<comment type="similarity">
    <text evidence="1 4">Belongs to the pseudouridine synthase TruD family.</text>
</comment>
<keyword evidence="3 4" id="KW-0413">Isomerase</keyword>
<dbReference type="InterPro" id="IPR020103">
    <property type="entry name" value="PsdUridine_synth_cat_dom_sf"/>
</dbReference>
<organism evidence="6 7">
    <name type="scientific">Marinobacter zhejiangensis</name>
    <dbReference type="NCBI Taxonomy" id="488535"/>
    <lineage>
        <taxon>Bacteria</taxon>
        <taxon>Pseudomonadati</taxon>
        <taxon>Pseudomonadota</taxon>
        <taxon>Gammaproteobacteria</taxon>
        <taxon>Pseudomonadales</taxon>
        <taxon>Marinobacteraceae</taxon>
        <taxon>Marinobacter</taxon>
    </lineage>
</organism>
<dbReference type="GO" id="GO:0160150">
    <property type="term" value="F:tRNA pseudouridine(13) synthase activity"/>
    <property type="evidence" value="ECO:0007669"/>
    <property type="project" value="UniProtKB-EC"/>
</dbReference>
<dbReference type="RefSeq" id="WP_092023360.1">
    <property type="nucleotide sequence ID" value="NZ_FOUE01000004.1"/>
</dbReference>
<dbReference type="InterPro" id="IPR042214">
    <property type="entry name" value="TruD_catalytic"/>
</dbReference>
<dbReference type="GO" id="GO:0005829">
    <property type="term" value="C:cytosol"/>
    <property type="evidence" value="ECO:0007669"/>
    <property type="project" value="TreeGrafter"/>
</dbReference>
<dbReference type="InterPro" id="IPR043165">
    <property type="entry name" value="TruD_insert_sf"/>
</dbReference>
<dbReference type="PROSITE" id="PS50984">
    <property type="entry name" value="TRUD"/>
    <property type="match status" value="1"/>
</dbReference>
<dbReference type="PANTHER" id="PTHR47811:SF1">
    <property type="entry name" value="TRNA PSEUDOURIDINE SYNTHASE D"/>
    <property type="match status" value="1"/>
</dbReference>
<sequence length="354" mass="39572">MSEQQRWRLDWPVPAPGRVAKAVLKASPETFFVDEDLGQEGFPEEITSADALVVGGDGEHVCLRLEKTGDNTDYVARQLASLAGCRHHDVGYCGLKDRHAVTRQWFSLYRPGQEASDQTLIEQVSQRWPVLSAHRHARKLRRGDHRGNAFMITLVDVEGDREAIDSALHQVALQGCPNYYGRQRFGHDGGNLDRAIALDFSRPRHRGRRGQSSRNRDGMYFSAARSWLFNEVLAERVEVGNWLERFEGEPDPVAPTGPLWGDGGTTATGDQETLERRVVAEHPELAQVFSSTRMKPERRALALMPGALAWEWRDQHTLILRFHLLPGQFATSLIGSVFELTDAGGGDSGVAEDR</sequence>
<evidence type="ECO:0000313" key="6">
    <source>
        <dbReference type="EMBL" id="SFM49288.1"/>
    </source>
</evidence>
<dbReference type="PROSITE" id="PS01268">
    <property type="entry name" value="UPF0024"/>
    <property type="match status" value="1"/>
</dbReference>
<dbReference type="GO" id="GO:0031119">
    <property type="term" value="P:tRNA pseudouridine synthesis"/>
    <property type="evidence" value="ECO:0007669"/>
    <property type="project" value="UniProtKB-UniRule"/>
</dbReference>
<dbReference type="Proteomes" id="UP000198519">
    <property type="component" value="Unassembled WGS sequence"/>
</dbReference>
<evidence type="ECO:0000256" key="1">
    <source>
        <dbReference type="ARBA" id="ARBA00007953"/>
    </source>
</evidence>
<feature type="active site" description="Nucleophile" evidence="4">
    <location>
        <position position="97"/>
    </location>
</feature>
<dbReference type="GO" id="GO:0003723">
    <property type="term" value="F:RNA binding"/>
    <property type="evidence" value="ECO:0007669"/>
    <property type="project" value="InterPro"/>
</dbReference>
<dbReference type="AlphaFoldDB" id="A0A1I4RAH1"/>
<dbReference type="Gene3D" id="3.30.2350.20">
    <property type="entry name" value="TruD, catalytic domain"/>
    <property type="match status" value="2"/>
</dbReference>